<comment type="caution">
    <text evidence="3">The sequence shown here is derived from an EMBL/GenBank/DDBJ whole genome shotgun (WGS) entry which is preliminary data.</text>
</comment>
<dbReference type="EMBL" id="JAEAOA010000043">
    <property type="protein sequence ID" value="KAK3577663.1"/>
    <property type="molecule type" value="Genomic_DNA"/>
</dbReference>
<keyword evidence="4" id="KW-1185">Reference proteome</keyword>
<protein>
    <recommendedName>
        <fullName evidence="2">TLDc domain-containing protein</fullName>
    </recommendedName>
</protein>
<dbReference type="CDD" id="cd00882">
    <property type="entry name" value="Ras_like_GTPase"/>
    <property type="match status" value="1"/>
</dbReference>
<evidence type="ECO:0000313" key="4">
    <source>
        <dbReference type="Proteomes" id="UP001195483"/>
    </source>
</evidence>
<gene>
    <name evidence="3" type="ORF">CHS0354_000091</name>
</gene>
<dbReference type="SMART" id="SM00584">
    <property type="entry name" value="TLDc"/>
    <property type="match status" value="1"/>
</dbReference>
<feature type="domain" description="TLDc" evidence="2">
    <location>
        <begin position="1"/>
        <end position="175"/>
    </location>
</feature>
<evidence type="ECO:0000256" key="1">
    <source>
        <dbReference type="ARBA" id="ARBA00009243"/>
    </source>
</evidence>
<evidence type="ECO:0000259" key="2">
    <source>
        <dbReference type="PROSITE" id="PS51886"/>
    </source>
</evidence>
<accession>A0AAE0VGR2</accession>
<evidence type="ECO:0000313" key="3">
    <source>
        <dbReference type="EMBL" id="KAK3577663.1"/>
    </source>
</evidence>
<dbReference type="Pfam" id="PF07534">
    <property type="entry name" value="TLD"/>
    <property type="match status" value="1"/>
</dbReference>
<comment type="similarity">
    <text evidence="1">Belongs to the IFI44 family.</text>
</comment>
<organism evidence="3 4">
    <name type="scientific">Potamilus streckersoni</name>
    <dbReference type="NCBI Taxonomy" id="2493646"/>
    <lineage>
        <taxon>Eukaryota</taxon>
        <taxon>Metazoa</taxon>
        <taxon>Spiralia</taxon>
        <taxon>Lophotrochozoa</taxon>
        <taxon>Mollusca</taxon>
        <taxon>Bivalvia</taxon>
        <taxon>Autobranchia</taxon>
        <taxon>Heteroconchia</taxon>
        <taxon>Palaeoheterodonta</taxon>
        <taxon>Unionida</taxon>
        <taxon>Unionoidea</taxon>
        <taxon>Unionidae</taxon>
        <taxon>Ambleminae</taxon>
        <taxon>Lampsilini</taxon>
        <taxon>Potamilus</taxon>
    </lineage>
</organism>
<dbReference type="Gene3D" id="3.40.50.300">
    <property type="entry name" value="P-loop containing nucleotide triphosphate hydrolases"/>
    <property type="match status" value="1"/>
</dbReference>
<proteinExistence type="inferred from homology"/>
<name>A0AAE0VGR2_9BIVA</name>
<dbReference type="PANTHER" id="PTHR14241:SF32">
    <property type="entry name" value="VWFA DOMAIN-CONTAINING PROTEIN-RELATED"/>
    <property type="match status" value="1"/>
</dbReference>
<dbReference type="PANTHER" id="PTHR14241">
    <property type="entry name" value="INTERFERON-INDUCED PROTEIN 44"/>
    <property type="match status" value="1"/>
</dbReference>
<reference evidence="3" key="2">
    <citation type="journal article" date="2021" name="Genome Biol. Evol.">
        <title>Developing a high-quality reference genome for a parasitic bivalve with doubly uniparental inheritance (Bivalvia: Unionida).</title>
        <authorList>
            <person name="Smith C.H."/>
        </authorList>
    </citation>
    <scope>NUCLEOTIDE SEQUENCE</scope>
    <source>
        <strain evidence="3">CHS0354</strain>
        <tissue evidence="3">Mantle</tissue>
    </source>
</reference>
<dbReference type="Proteomes" id="UP001195483">
    <property type="component" value="Unassembled WGS sequence"/>
</dbReference>
<dbReference type="InterPro" id="IPR027417">
    <property type="entry name" value="P-loop_NTPase"/>
</dbReference>
<dbReference type="PROSITE" id="PS51886">
    <property type="entry name" value="TLDC"/>
    <property type="match status" value="1"/>
</dbReference>
<dbReference type="InterPro" id="IPR006571">
    <property type="entry name" value="TLDc_dom"/>
</dbReference>
<dbReference type="AlphaFoldDB" id="A0AAE0VGR2"/>
<sequence>MAGQLSRKEKVQLEQWIGEEAKVFKLIYSINRDGCNPATFHQLCNNKGPTVTVLYNTDGSVFGGYTSIPWRSSNNYQADYKAFLFRLRYSGQTKYTKFPVKGGNNAIYDHQSLGPFFGAGYDLGTFNTVLNKSGDYFTFTHGLIINNSYDFRNIQAQEINNGHLKIAELKVYKIIDDPYALLVEPWRSMSEWNPLLLDKLMHDVRQKFVPLGKHNVSQAKILLIGPVGAGKSSFFNTINSIFRGHMTSQACSGSAEHSLTTKYRMYQVRSNPTSMPLPFCLCDTQGLEEAQGLDAHEVSFIIGGNVPDGYQFNPSVPFSQETPGYIKAPSLKDMIHCIAFVLDGSTVDVLPEKMLEKMKAIQAKMNQSNVPQVVLLTKVDKVCHNVEHDLSLIFKSGLIANLVDKVSQIMGLPRGHVLPIKNYEKELELDINVSILSLLALRQILRFSQDFLFNFLDNPDILGIH</sequence>
<reference evidence="3" key="1">
    <citation type="journal article" date="2021" name="Genome Biol. Evol.">
        <title>A High-Quality Reference Genome for a Parasitic Bivalve with Doubly Uniparental Inheritance (Bivalvia: Unionida).</title>
        <authorList>
            <person name="Smith C.H."/>
        </authorList>
    </citation>
    <scope>NUCLEOTIDE SEQUENCE</scope>
    <source>
        <strain evidence="3">CHS0354</strain>
    </source>
</reference>
<reference evidence="3" key="3">
    <citation type="submission" date="2023-05" db="EMBL/GenBank/DDBJ databases">
        <authorList>
            <person name="Smith C.H."/>
        </authorList>
    </citation>
    <scope>NUCLEOTIDE SEQUENCE</scope>
    <source>
        <strain evidence="3">CHS0354</strain>
        <tissue evidence="3">Mantle</tissue>
    </source>
</reference>
<dbReference type="SUPFAM" id="SSF52540">
    <property type="entry name" value="P-loop containing nucleoside triphosphate hydrolases"/>
    <property type="match status" value="1"/>
</dbReference>